<comment type="caution">
    <text evidence="3">The sequence shown here is derived from an EMBL/GenBank/DDBJ whole genome shotgun (WGS) entry which is preliminary data.</text>
</comment>
<dbReference type="Pfam" id="PF00144">
    <property type="entry name" value="Beta-lactamase"/>
    <property type="match status" value="1"/>
</dbReference>
<name>A0ABW1SE79_9PROT</name>
<keyword evidence="1" id="KW-0732">Signal</keyword>
<dbReference type="PANTHER" id="PTHR43283">
    <property type="entry name" value="BETA-LACTAMASE-RELATED"/>
    <property type="match status" value="1"/>
</dbReference>
<accession>A0ABW1SE79</accession>
<protein>
    <submittedName>
        <fullName evidence="3">Serine hydrolase domain-containing protein</fullName>
        <ecNumber evidence="3">3.-.-.-</ecNumber>
    </submittedName>
</protein>
<proteinExistence type="predicted"/>
<dbReference type="Gene3D" id="3.40.710.10">
    <property type="entry name" value="DD-peptidase/beta-lactamase superfamily"/>
    <property type="match status" value="1"/>
</dbReference>
<reference evidence="4" key="1">
    <citation type="journal article" date="2019" name="Int. J. Syst. Evol. Microbiol.">
        <title>The Global Catalogue of Microorganisms (GCM) 10K type strain sequencing project: providing services to taxonomists for standard genome sequencing and annotation.</title>
        <authorList>
            <consortium name="The Broad Institute Genomics Platform"/>
            <consortium name="The Broad Institute Genome Sequencing Center for Infectious Disease"/>
            <person name="Wu L."/>
            <person name="Ma J."/>
        </authorList>
    </citation>
    <scope>NUCLEOTIDE SEQUENCE [LARGE SCALE GENOMIC DNA]</scope>
    <source>
        <strain evidence="4">CGMCC-1.15741</strain>
    </source>
</reference>
<dbReference type="Proteomes" id="UP001596303">
    <property type="component" value="Unassembled WGS sequence"/>
</dbReference>
<dbReference type="PANTHER" id="PTHR43283:SF14">
    <property type="entry name" value="BLL8153 PROTEIN"/>
    <property type="match status" value="1"/>
</dbReference>
<dbReference type="InterPro" id="IPR050789">
    <property type="entry name" value="Diverse_Enzym_Activities"/>
</dbReference>
<dbReference type="InterPro" id="IPR001466">
    <property type="entry name" value="Beta-lactam-related"/>
</dbReference>
<sequence length="389" mass="42398">MRRLSGLMTSLVLMTSAVSLSVPAMAQDAAALPPLEKPSQVLFWTPQQREAGFRAMDQIVPHRVIRRGPTVHELPQGTPLNLDVAAFMDSEKTAGLLVLQDGKIRLERYGLGFGPEGRWTSFSVAKSITSTLVGAAIQDGHIESLDTPIVRYLPELADSAYDGVSVRQLLTMTSGVDWNEDYTDPQSDVARFFEPHDTDGMDPTLHYMRQLKRAAEPGTRWHYSTGETNLIGVLVARATGKPLADYLSEKLWAPYGMEQDGGWMIDENGQEASGCCVMASLKDWGRVGQFILDGAQVNGQPVVPADYLAQATTAQAQTGEPGIGYGLQWWTLPRGRFGAQGIFGQSITVDPDRKLVVVILSAWPTATGRSAARTALIEQIIEAVDVQPM</sequence>
<dbReference type="EMBL" id="JBHSSW010000060">
    <property type="protein sequence ID" value="MFC6199582.1"/>
    <property type="molecule type" value="Genomic_DNA"/>
</dbReference>
<dbReference type="SUPFAM" id="SSF56601">
    <property type="entry name" value="beta-lactamase/transpeptidase-like"/>
    <property type="match status" value="1"/>
</dbReference>
<dbReference type="EC" id="3.-.-.-" evidence="3"/>
<evidence type="ECO:0000313" key="3">
    <source>
        <dbReference type="EMBL" id="MFC6199582.1"/>
    </source>
</evidence>
<evidence type="ECO:0000259" key="2">
    <source>
        <dbReference type="Pfam" id="PF00144"/>
    </source>
</evidence>
<feature type="chain" id="PRO_5046675091" evidence="1">
    <location>
        <begin position="27"/>
        <end position="389"/>
    </location>
</feature>
<evidence type="ECO:0000256" key="1">
    <source>
        <dbReference type="SAM" id="SignalP"/>
    </source>
</evidence>
<feature type="signal peptide" evidence="1">
    <location>
        <begin position="1"/>
        <end position="26"/>
    </location>
</feature>
<dbReference type="GO" id="GO:0016787">
    <property type="term" value="F:hydrolase activity"/>
    <property type="evidence" value="ECO:0007669"/>
    <property type="project" value="UniProtKB-KW"/>
</dbReference>
<feature type="domain" description="Beta-lactamase-related" evidence="2">
    <location>
        <begin position="85"/>
        <end position="377"/>
    </location>
</feature>
<evidence type="ECO:0000313" key="4">
    <source>
        <dbReference type="Proteomes" id="UP001596303"/>
    </source>
</evidence>
<keyword evidence="4" id="KW-1185">Reference proteome</keyword>
<organism evidence="3 4">
    <name type="scientific">Ponticaulis profundi</name>
    <dbReference type="NCBI Taxonomy" id="2665222"/>
    <lineage>
        <taxon>Bacteria</taxon>
        <taxon>Pseudomonadati</taxon>
        <taxon>Pseudomonadota</taxon>
        <taxon>Alphaproteobacteria</taxon>
        <taxon>Hyphomonadales</taxon>
        <taxon>Hyphomonadaceae</taxon>
        <taxon>Ponticaulis</taxon>
    </lineage>
</organism>
<keyword evidence="3" id="KW-0378">Hydrolase</keyword>
<dbReference type="RefSeq" id="WP_377380727.1">
    <property type="nucleotide sequence ID" value="NZ_JBHSSW010000060.1"/>
</dbReference>
<dbReference type="InterPro" id="IPR012338">
    <property type="entry name" value="Beta-lactam/transpept-like"/>
</dbReference>
<gene>
    <name evidence="3" type="ORF">ACFQDM_15985</name>
</gene>